<accession>A0A2T2P644</accession>
<feature type="region of interest" description="Disordered" evidence="1">
    <location>
        <begin position="1"/>
        <end position="51"/>
    </location>
</feature>
<evidence type="ECO:0000313" key="3">
    <source>
        <dbReference type="Proteomes" id="UP000240883"/>
    </source>
</evidence>
<protein>
    <submittedName>
        <fullName evidence="2">Uncharacterized protein</fullName>
    </submittedName>
</protein>
<keyword evidence="3" id="KW-1185">Reference proteome</keyword>
<feature type="compositionally biased region" description="Low complexity" evidence="1">
    <location>
        <begin position="76"/>
        <end position="91"/>
    </location>
</feature>
<feature type="region of interest" description="Disordered" evidence="1">
    <location>
        <begin position="67"/>
        <end position="110"/>
    </location>
</feature>
<proteinExistence type="predicted"/>
<evidence type="ECO:0000256" key="1">
    <source>
        <dbReference type="SAM" id="MobiDB-lite"/>
    </source>
</evidence>
<dbReference type="EMBL" id="KZ678129">
    <property type="protein sequence ID" value="PSN73151.1"/>
    <property type="molecule type" value="Genomic_DNA"/>
</dbReference>
<evidence type="ECO:0000313" key="2">
    <source>
        <dbReference type="EMBL" id="PSN73151.1"/>
    </source>
</evidence>
<dbReference type="Proteomes" id="UP000240883">
    <property type="component" value="Unassembled WGS sequence"/>
</dbReference>
<sequence>MRRQAPAKKPVSNRLQPWCSAEPRRGGSREKHGQQRPTSSHLEPGDMPSRGRDLGVLAWFLYSGSTATEASGQATSSGPARRGSAARAGPCPNEPRIATRSQSAAPRPCL</sequence>
<gene>
    <name evidence="2" type="ORF">BS50DRAFT_180532</name>
</gene>
<reference evidence="2 3" key="1">
    <citation type="journal article" date="2018" name="Front. Microbiol.">
        <title>Genome-Wide Analysis of Corynespora cassiicola Leaf Fall Disease Putative Effectors.</title>
        <authorList>
            <person name="Lopez D."/>
            <person name="Ribeiro S."/>
            <person name="Label P."/>
            <person name="Fumanal B."/>
            <person name="Venisse J.S."/>
            <person name="Kohler A."/>
            <person name="de Oliveira R.R."/>
            <person name="Labutti K."/>
            <person name="Lipzen A."/>
            <person name="Lail K."/>
            <person name="Bauer D."/>
            <person name="Ohm R.A."/>
            <person name="Barry K.W."/>
            <person name="Spatafora J."/>
            <person name="Grigoriev I.V."/>
            <person name="Martin F.M."/>
            <person name="Pujade-Renaud V."/>
        </authorList>
    </citation>
    <scope>NUCLEOTIDE SEQUENCE [LARGE SCALE GENOMIC DNA]</scope>
    <source>
        <strain evidence="2 3">Philippines</strain>
    </source>
</reference>
<dbReference type="AlphaFoldDB" id="A0A2T2P644"/>
<organism evidence="2 3">
    <name type="scientific">Corynespora cassiicola Philippines</name>
    <dbReference type="NCBI Taxonomy" id="1448308"/>
    <lineage>
        <taxon>Eukaryota</taxon>
        <taxon>Fungi</taxon>
        <taxon>Dikarya</taxon>
        <taxon>Ascomycota</taxon>
        <taxon>Pezizomycotina</taxon>
        <taxon>Dothideomycetes</taxon>
        <taxon>Pleosporomycetidae</taxon>
        <taxon>Pleosporales</taxon>
        <taxon>Corynesporascaceae</taxon>
        <taxon>Corynespora</taxon>
    </lineage>
</organism>
<feature type="compositionally biased region" description="Basic and acidic residues" evidence="1">
    <location>
        <begin position="22"/>
        <end position="33"/>
    </location>
</feature>
<name>A0A2T2P644_CORCC</name>